<sequence length="597" mass="63941">MIRISTWQQLRDLKITEYEHAADGWGKISRRADAARIRVDQEMSIPVRSTQKGETPDAAVGQLNRLSDNYQYLHSECGLIRTSLNALAIELAAPQRKLKQALEDARSLGFTVNSDGSVTYPNSAPFTLGTGKATPGAPFPLLPGKGEGQGNANKGKAEDIAERISTAVSEANDIDSRYAQVLRKLKAPAGLAVTKEVLADASKDREAVQKTAGGVVHKDDIPQGKTPVENKAWWDNLTDEQRDEYATLYPVETGALEGLPAVARDTSNRMVLAEMHAQAQIDLAELGPEPQKSTQTTAGPVLNPLWTIWDKKGGPLKGQIKGMEAIQARFDSSGMPGEKGKSGLPQAYLLGFDTKGIGHAVIANGNPDTADHTAVYVPGTTSNLKDIGGNINRAAHLWQQAQAQAPGETTSTITWLGYDAPQGLVADATFDDYAYDGAPKLNNFLDGLQATQGGANASHTTVIGHSYGSTVIGAAAMEHDLAADDVVTVGSPGVLVSSADDLDVGKDHVWSEAGTTDLVPALGRQFLAGRHWGVNQWHGIPYDAGYVTSIPSDESFGAHRMDVDTSGHSDYWNQDSQSLKNQAWVVVGRYNRVEEDD</sequence>
<feature type="domain" description="DUF1023" evidence="2">
    <location>
        <begin position="353"/>
        <end position="520"/>
    </location>
</feature>
<dbReference type="Pfam" id="PF06259">
    <property type="entry name" value="Abhydrolase_8"/>
    <property type="match status" value="1"/>
</dbReference>
<dbReference type="InterPro" id="IPR029058">
    <property type="entry name" value="AB_hydrolase_fold"/>
</dbReference>
<gene>
    <name evidence="3" type="ORF">OG549_14565</name>
</gene>
<keyword evidence="3" id="KW-0378">Hydrolase</keyword>
<proteinExistence type="predicted"/>
<name>A0AAU2V2X1_9ACTN</name>
<dbReference type="Gene3D" id="3.40.50.1820">
    <property type="entry name" value="alpha/beta hydrolase"/>
    <property type="match status" value="1"/>
</dbReference>
<evidence type="ECO:0000313" key="3">
    <source>
        <dbReference type="EMBL" id="WTW61781.1"/>
    </source>
</evidence>
<dbReference type="GO" id="GO:0016787">
    <property type="term" value="F:hydrolase activity"/>
    <property type="evidence" value="ECO:0007669"/>
    <property type="project" value="UniProtKB-KW"/>
</dbReference>
<protein>
    <submittedName>
        <fullName evidence="3">Alpha/beta hydrolase family protein</fullName>
    </submittedName>
</protein>
<feature type="region of interest" description="Disordered" evidence="1">
    <location>
        <begin position="204"/>
        <end position="227"/>
    </location>
</feature>
<evidence type="ECO:0000256" key="1">
    <source>
        <dbReference type="SAM" id="MobiDB-lite"/>
    </source>
</evidence>
<dbReference type="AlphaFoldDB" id="A0AAU2V2X1"/>
<accession>A0AAU2V2X1</accession>
<dbReference type="InterPro" id="IPR010427">
    <property type="entry name" value="DUF1023"/>
</dbReference>
<dbReference type="SUPFAM" id="SSF53474">
    <property type="entry name" value="alpha/beta-Hydrolases"/>
    <property type="match status" value="1"/>
</dbReference>
<evidence type="ECO:0000259" key="2">
    <source>
        <dbReference type="Pfam" id="PF06259"/>
    </source>
</evidence>
<reference evidence="3" key="1">
    <citation type="submission" date="2022-10" db="EMBL/GenBank/DDBJ databases">
        <title>The complete genomes of actinobacterial strains from the NBC collection.</title>
        <authorList>
            <person name="Joergensen T.S."/>
            <person name="Alvarez Arevalo M."/>
            <person name="Sterndorff E.B."/>
            <person name="Faurdal D."/>
            <person name="Vuksanovic O."/>
            <person name="Mourched A.-S."/>
            <person name="Charusanti P."/>
            <person name="Shaw S."/>
            <person name="Blin K."/>
            <person name="Weber T."/>
        </authorList>
    </citation>
    <scope>NUCLEOTIDE SEQUENCE</scope>
    <source>
        <strain evidence="3">NBC_00003</strain>
    </source>
</reference>
<dbReference type="EMBL" id="CP108318">
    <property type="protein sequence ID" value="WTW61781.1"/>
    <property type="molecule type" value="Genomic_DNA"/>
</dbReference>
<organism evidence="3">
    <name type="scientific">Streptomyces sp. NBC_00003</name>
    <dbReference type="NCBI Taxonomy" id="2903608"/>
    <lineage>
        <taxon>Bacteria</taxon>
        <taxon>Bacillati</taxon>
        <taxon>Actinomycetota</taxon>
        <taxon>Actinomycetes</taxon>
        <taxon>Kitasatosporales</taxon>
        <taxon>Streptomycetaceae</taxon>
        <taxon>Streptomyces</taxon>
    </lineage>
</organism>